<dbReference type="GO" id="GO:0043565">
    <property type="term" value="F:sequence-specific DNA binding"/>
    <property type="evidence" value="ECO:0007669"/>
    <property type="project" value="InterPro"/>
</dbReference>
<dbReference type="SUPFAM" id="SSF46689">
    <property type="entry name" value="Homeodomain-like"/>
    <property type="match status" value="1"/>
</dbReference>
<evidence type="ECO:0000256" key="6">
    <source>
        <dbReference type="PROSITE-ProRule" id="PRU00169"/>
    </source>
</evidence>
<dbReference type="GO" id="GO:0000160">
    <property type="term" value="P:phosphorelay signal transduction system"/>
    <property type="evidence" value="ECO:0007669"/>
    <property type="project" value="InterPro"/>
</dbReference>
<gene>
    <name evidence="9" type="ORF">C4F51_09355</name>
</gene>
<feature type="domain" description="Response regulatory" evidence="8">
    <location>
        <begin position="15"/>
        <end position="130"/>
    </location>
</feature>
<keyword evidence="4" id="KW-0238">DNA-binding</keyword>
<dbReference type="Pfam" id="PF00158">
    <property type="entry name" value="Sigma54_activat"/>
    <property type="match status" value="1"/>
</dbReference>
<evidence type="ECO:0000313" key="10">
    <source>
        <dbReference type="Proteomes" id="UP000652567"/>
    </source>
</evidence>
<dbReference type="PANTHER" id="PTHR32071:SF21">
    <property type="entry name" value="TRANSCRIPTIONAL REGULATORY PROTEIN FLGR"/>
    <property type="match status" value="1"/>
</dbReference>
<dbReference type="PANTHER" id="PTHR32071">
    <property type="entry name" value="TRANSCRIPTIONAL REGULATORY PROTEIN"/>
    <property type="match status" value="1"/>
</dbReference>
<keyword evidence="2" id="KW-0067">ATP-binding</keyword>
<dbReference type="Gene3D" id="1.10.8.60">
    <property type="match status" value="1"/>
</dbReference>
<dbReference type="Gene3D" id="3.40.50.300">
    <property type="entry name" value="P-loop containing nucleotide triphosphate hydrolases"/>
    <property type="match status" value="1"/>
</dbReference>
<evidence type="ECO:0000256" key="1">
    <source>
        <dbReference type="ARBA" id="ARBA00022741"/>
    </source>
</evidence>
<evidence type="ECO:0000259" key="8">
    <source>
        <dbReference type="PROSITE" id="PS50110"/>
    </source>
</evidence>
<protein>
    <submittedName>
        <fullName evidence="9">Sigma-54-dependent Fis family transcriptional regulator</fullName>
    </submittedName>
</protein>
<dbReference type="GO" id="GO:0005524">
    <property type="term" value="F:ATP binding"/>
    <property type="evidence" value="ECO:0007669"/>
    <property type="project" value="UniProtKB-KW"/>
</dbReference>
<dbReference type="AlphaFoldDB" id="A0A928V7A9"/>
<keyword evidence="5" id="KW-0804">Transcription</keyword>
<sequence length="515" mass="56962">MSLAAQCKPSVDLIKVMVVEDDPNLREALCDTLQLADYDVLVAASAEEAMVQLGRHADVRMIVSDVNMGNMSGHDLLREVKKNWPHIPMLLITAYASISDSVDAMRCGAVDYLVKPFAPDILIETVGRHVGTVSSPDDEPVANAASSQQLLQLSRRVAQSESTVLIVGESGTGKEVLARYIHNHSPRKKQPFIAINCAAIPENMLEAMLFGHEKGAYTGAHASAPGKFEQANGGTLLLDEISEMDIGLQAKLLRVLQEREVERLGGRKTIKLDVRVIATSNRDIRNEVVAGKFREDLYYRLSVLPLQWAPLRDRIDDIVPLAEKILQKHARKQNRSGVSLSMDAMQTMIAWPWPGNVRELDNVMQRALILQSGNRIGAADLGLVSDTIYSQKPDLVMAAQHFQQPSAIQPVAAPIAASIPSAVDHPFSVVTPVRSAPVFQVSNFDPDNIRIANPDYARNPQLGNDLKQREYEIIMNTLHQERGSRKNTAERLGISPRTLRYKIARLREDGFEITE</sequence>
<feature type="domain" description="Sigma-54 factor interaction" evidence="7">
    <location>
        <begin position="140"/>
        <end position="369"/>
    </location>
</feature>
<dbReference type="EMBL" id="PRDL01000001">
    <property type="protein sequence ID" value="MBE8717394.1"/>
    <property type="molecule type" value="Genomic_DNA"/>
</dbReference>
<dbReference type="RefSeq" id="WP_193909227.1">
    <property type="nucleotide sequence ID" value="NZ_PRDL01000001.1"/>
</dbReference>
<feature type="modified residue" description="4-aspartylphosphate" evidence="6">
    <location>
        <position position="65"/>
    </location>
</feature>
<dbReference type="Gene3D" id="3.40.50.2300">
    <property type="match status" value="1"/>
</dbReference>
<evidence type="ECO:0000256" key="4">
    <source>
        <dbReference type="ARBA" id="ARBA00023125"/>
    </source>
</evidence>
<evidence type="ECO:0000259" key="7">
    <source>
        <dbReference type="PROSITE" id="PS50045"/>
    </source>
</evidence>
<keyword evidence="1" id="KW-0547">Nucleotide-binding</keyword>
<keyword evidence="6" id="KW-0597">Phosphoprotein</keyword>
<dbReference type="InterPro" id="IPR025944">
    <property type="entry name" value="Sigma_54_int_dom_CS"/>
</dbReference>
<evidence type="ECO:0000256" key="2">
    <source>
        <dbReference type="ARBA" id="ARBA00022840"/>
    </source>
</evidence>
<dbReference type="PROSITE" id="PS00675">
    <property type="entry name" value="SIGMA54_INTERACT_1"/>
    <property type="match status" value="1"/>
</dbReference>
<dbReference type="SUPFAM" id="SSF52172">
    <property type="entry name" value="CheY-like"/>
    <property type="match status" value="1"/>
</dbReference>
<evidence type="ECO:0000313" key="9">
    <source>
        <dbReference type="EMBL" id="MBE8717394.1"/>
    </source>
</evidence>
<dbReference type="PROSITE" id="PS50045">
    <property type="entry name" value="SIGMA54_INTERACT_4"/>
    <property type="match status" value="1"/>
</dbReference>
<dbReference type="InterPro" id="IPR025943">
    <property type="entry name" value="Sigma_54_int_dom_ATP-bd_2"/>
</dbReference>
<dbReference type="FunFam" id="3.40.50.300:FF:000006">
    <property type="entry name" value="DNA-binding transcriptional regulator NtrC"/>
    <property type="match status" value="1"/>
</dbReference>
<dbReference type="Gene3D" id="1.10.10.60">
    <property type="entry name" value="Homeodomain-like"/>
    <property type="match status" value="1"/>
</dbReference>
<comment type="caution">
    <text evidence="9">The sequence shown here is derived from an EMBL/GenBank/DDBJ whole genome shotgun (WGS) entry which is preliminary data.</text>
</comment>
<dbReference type="PROSITE" id="PS50110">
    <property type="entry name" value="RESPONSE_REGULATORY"/>
    <property type="match status" value="1"/>
</dbReference>
<dbReference type="InterPro" id="IPR027417">
    <property type="entry name" value="P-loop_NTPase"/>
</dbReference>
<proteinExistence type="predicted"/>
<dbReference type="InterPro" id="IPR002197">
    <property type="entry name" value="HTH_Fis"/>
</dbReference>
<dbReference type="Pfam" id="PF02954">
    <property type="entry name" value="HTH_8"/>
    <property type="match status" value="1"/>
</dbReference>
<dbReference type="PROSITE" id="PS00688">
    <property type="entry name" value="SIGMA54_INTERACT_3"/>
    <property type="match status" value="1"/>
</dbReference>
<dbReference type="CDD" id="cd00009">
    <property type="entry name" value="AAA"/>
    <property type="match status" value="1"/>
</dbReference>
<dbReference type="Pfam" id="PF25601">
    <property type="entry name" value="AAA_lid_14"/>
    <property type="match status" value="1"/>
</dbReference>
<keyword evidence="3" id="KW-0805">Transcription regulation</keyword>
<dbReference type="SMART" id="SM00448">
    <property type="entry name" value="REC"/>
    <property type="match status" value="1"/>
</dbReference>
<dbReference type="InterPro" id="IPR001789">
    <property type="entry name" value="Sig_transdc_resp-reg_receiver"/>
</dbReference>
<dbReference type="InterPro" id="IPR058031">
    <property type="entry name" value="AAA_lid_NorR"/>
</dbReference>
<dbReference type="GO" id="GO:0006355">
    <property type="term" value="P:regulation of DNA-templated transcription"/>
    <property type="evidence" value="ECO:0007669"/>
    <property type="project" value="InterPro"/>
</dbReference>
<organism evidence="9 10">
    <name type="scientific">Cellvibrio polysaccharolyticus</name>
    <dbReference type="NCBI Taxonomy" id="2082724"/>
    <lineage>
        <taxon>Bacteria</taxon>
        <taxon>Pseudomonadati</taxon>
        <taxon>Pseudomonadota</taxon>
        <taxon>Gammaproteobacteria</taxon>
        <taxon>Cellvibrionales</taxon>
        <taxon>Cellvibrionaceae</taxon>
        <taxon>Cellvibrio</taxon>
    </lineage>
</organism>
<accession>A0A928V7A9</accession>
<dbReference type="InterPro" id="IPR002078">
    <property type="entry name" value="Sigma_54_int"/>
</dbReference>
<dbReference type="InterPro" id="IPR003593">
    <property type="entry name" value="AAA+_ATPase"/>
</dbReference>
<reference evidence="9" key="1">
    <citation type="submission" date="2018-07" db="EMBL/GenBank/DDBJ databases">
        <title>Genome assembly of strain Ka43.</title>
        <authorList>
            <person name="Kukolya J."/>
            <person name="Nagy I."/>
            <person name="Horvath B."/>
            <person name="Toth A."/>
        </authorList>
    </citation>
    <scope>NUCLEOTIDE SEQUENCE</scope>
    <source>
        <strain evidence="9">KB43</strain>
    </source>
</reference>
<dbReference type="Proteomes" id="UP000652567">
    <property type="component" value="Unassembled WGS sequence"/>
</dbReference>
<dbReference type="InterPro" id="IPR011006">
    <property type="entry name" value="CheY-like_superfamily"/>
</dbReference>
<dbReference type="PRINTS" id="PR01590">
    <property type="entry name" value="HTHFIS"/>
</dbReference>
<keyword evidence="10" id="KW-1185">Reference proteome</keyword>
<evidence type="ECO:0000256" key="5">
    <source>
        <dbReference type="ARBA" id="ARBA00023163"/>
    </source>
</evidence>
<name>A0A928V7A9_9GAMM</name>
<dbReference type="Pfam" id="PF00072">
    <property type="entry name" value="Response_reg"/>
    <property type="match status" value="1"/>
</dbReference>
<dbReference type="InterPro" id="IPR025662">
    <property type="entry name" value="Sigma_54_int_dom_ATP-bd_1"/>
</dbReference>
<dbReference type="SMART" id="SM00382">
    <property type="entry name" value="AAA"/>
    <property type="match status" value="1"/>
</dbReference>
<dbReference type="PROSITE" id="PS00676">
    <property type="entry name" value="SIGMA54_INTERACT_2"/>
    <property type="match status" value="1"/>
</dbReference>
<dbReference type="SUPFAM" id="SSF52540">
    <property type="entry name" value="P-loop containing nucleoside triphosphate hydrolases"/>
    <property type="match status" value="1"/>
</dbReference>
<evidence type="ECO:0000256" key="3">
    <source>
        <dbReference type="ARBA" id="ARBA00023015"/>
    </source>
</evidence>
<dbReference type="InterPro" id="IPR009057">
    <property type="entry name" value="Homeodomain-like_sf"/>
</dbReference>